<name>A0A9P9DVT6_9HYPO</name>
<reference evidence="2" key="1">
    <citation type="journal article" date="2021" name="Nat. Commun.">
        <title>Genetic determinants of endophytism in the Arabidopsis root mycobiome.</title>
        <authorList>
            <person name="Mesny F."/>
            <person name="Miyauchi S."/>
            <person name="Thiergart T."/>
            <person name="Pickel B."/>
            <person name="Atanasova L."/>
            <person name="Karlsson M."/>
            <person name="Huettel B."/>
            <person name="Barry K.W."/>
            <person name="Haridas S."/>
            <person name="Chen C."/>
            <person name="Bauer D."/>
            <person name="Andreopoulos W."/>
            <person name="Pangilinan J."/>
            <person name="LaButti K."/>
            <person name="Riley R."/>
            <person name="Lipzen A."/>
            <person name="Clum A."/>
            <person name="Drula E."/>
            <person name="Henrissat B."/>
            <person name="Kohler A."/>
            <person name="Grigoriev I.V."/>
            <person name="Martin F.M."/>
            <person name="Hacquard S."/>
        </authorList>
    </citation>
    <scope>NUCLEOTIDE SEQUENCE</scope>
    <source>
        <strain evidence="2">MPI-CAGE-AT-0147</strain>
    </source>
</reference>
<comment type="caution">
    <text evidence="2">The sequence shown here is derived from an EMBL/GenBank/DDBJ whole genome shotgun (WGS) entry which is preliminary data.</text>
</comment>
<dbReference type="Proteomes" id="UP000738349">
    <property type="component" value="Unassembled WGS sequence"/>
</dbReference>
<organism evidence="2 3">
    <name type="scientific">Dactylonectria macrodidyma</name>
    <dbReference type="NCBI Taxonomy" id="307937"/>
    <lineage>
        <taxon>Eukaryota</taxon>
        <taxon>Fungi</taxon>
        <taxon>Dikarya</taxon>
        <taxon>Ascomycota</taxon>
        <taxon>Pezizomycotina</taxon>
        <taxon>Sordariomycetes</taxon>
        <taxon>Hypocreomycetidae</taxon>
        <taxon>Hypocreales</taxon>
        <taxon>Nectriaceae</taxon>
        <taxon>Dactylonectria</taxon>
    </lineage>
</organism>
<keyword evidence="3" id="KW-1185">Reference proteome</keyword>
<dbReference type="EMBL" id="JAGMUV010000020">
    <property type="protein sequence ID" value="KAH7125962.1"/>
    <property type="molecule type" value="Genomic_DNA"/>
</dbReference>
<dbReference type="AlphaFoldDB" id="A0A9P9DVT6"/>
<accession>A0A9P9DVT6</accession>
<evidence type="ECO:0000313" key="3">
    <source>
        <dbReference type="Proteomes" id="UP000738349"/>
    </source>
</evidence>
<proteinExistence type="predicted"/>
<sequence length="144" mass="15772">MFPELVDNSAHLDQSANSHDAFTGDHGFPMTPLPDTPLWTPDNPGFDTAVSGNMARSLFGAASVPPTSCSCMGSKVCGSCRLKERNSALRSENRNLRSVLDLIKSTVDEHYEVLSDVDEQGLLAPDTMAKLWNHQEQLGKHLQF</sequence>
<feature type="region of interest" description="Disordered" evidence="1">
    <location>
        <begin position="7"/>
        <end position="33"/>
    </location>
</feature>
<gene>
    <name evidence="2" type="ORF">EDB81DRAFT_202418</name>
</gene>
<feature type="compositionally biased region" description="Polar residues" evidence="1">
    <location>
        <begin position="11"/>
        <end position="20"/>
    </location>
</feature>
<evidence type="ECO:0000256" key="1">
    <source>
        <dbReference type="SAM" id="MobiDB-lite"/>
    </source>
</evidence>
<evidence type="ECO:0000313" key="2">
    <source>
        <dbReference type="EMBL" id="KAH7125962.1"/>
    </source>
</evidence>
<protein>
    <submittedName>
        <fullName evidence="2">Uncharacterized protein</fullName>
    </submittedName>
</protein>